<dbReference type="AlphaFoldDB" id="A0A437QRK7"/>
<dbReference type="EMBL" id="SACS01000012">
    <property type="protein sequence ID" value="RVU37099.1"/>
    <property type="molecule type" value="Genomic_DNA"/>
</dbReference>
<feature type="transmembrane region" description="Helical" evidence="6">
    <location>
        <begin position="67"/>
        <end position="88"/>
    </location>
</feature>
<dbReference type="PANTHER" id="PTHR32322:SF2">
    <property type="entry name" value="EAMA DOMAIN-CONTAINING PROTEIN"/>
    <property type="match status" value="1"/>
</dbReference>
<evidence type="ECO:0000256" key="4">
    <source>
        <dbReference type="ARBA" id="ARBA00022989"/>
    </source>
</evidence>
<dbReference type="InterPro" id="IPR000620">
    <property type="entry name" value="EamA_dom"/>
</dbReference>
<feature type="transmembrane region" description="Helical" evidence="6">
    <location>
        <begin position="180"/>
        <end position="198"/>
    </location>
</feature>
<dbReference type="GO" id="GO:0016020">
    <property type="term" value="C:membrane"/>
    <property type="evidence" value="ECO:0007669"/>
    <property type="project" value="UniProtKB-SubCell"/>
</dbReference>
<evidence type="ECO:0000256" key="2">
    <source>
        <dbReference type="ARBA" id="ARBA00007362"/>
    </source>
</evidence>
<feature type="transmembrane region" description="Helical" evidence="6">
    <location>
        <begin position="127"/>
        <end position="146"/>
    </location>
</feature>
<keyword evidence="5 6" id="KW-0472">Membrane</keyword>
<evidence type="ECO:0000313" key="8">
    <source>
        <dbReference type="EMBL" id="RVU37099.1"/>
    </source>
</evidence>
<keyword evidence="3 6" id="KW-0812">Transmembrane</keyword>
<sequence length="348" mass="36740">MIVLYSTCSRECPAGAAMQSVSTQRESAPILISATVMTPQSSAAPAAPAAATNSAAPIPAKQLAQGMFWGALGVLMFSGGIPATRLAVAELPVMFVGAGRALAAALLSVLLLLALRQKVPARQHWPALAVVAFGAVFAYPIFSAIAMQTVDASHGTLVSSIMPLFTAIFGAWLSKQWPRIGFWLCALVGAAAVMLYAASTASDALAGGIASGDWWLVLACFCCGLSYAQGGILARHIGSWQVICWALVFSLPLLLPLCWYFQPSNYDVSLNSWLGFGYLAVFSMFLGFFAWYKGLSTGGVAQVSQLQLLTPFLAFCWAALWLGESISLAQWLMASVVVLTIAIGRKLA</sequence>
<dbReference type="Pfam" id="PF00892">
    <property type="entry name" value="EamA"/>
    <property type="match status" value="2"/>
</dbReference>
<name>A0A437QRK7_9GAMM</name>
<comment type="similarity">
    <text evidence="2">Belongs to the EamA transporter family.</text>
</comment>
<evidence type="ECO:0000256" key="5">
    <source>
        <dbReference type="ARBA" id="ARBA00023136"/>
    </source>
</evidence>
<reference evidence="8 9" key="1">
    <citation type="submission" date="2019-01" db="EMBL/GenBank/DDBJ databases">
        <authorList>
            <person name="Chen W.-M."/>
        </authorList>
    </citation>
    <scope>NUCLEOTIDE SEQUENCE [LARGE SCALE GENOMIC DNA]</scope>
    <source>
        <strain evidence="8 9">KYPC3</strain>
    </source>
</reference>
<feature type="transmembrane region" description="Helical" evidence="6">
    <location>
        <begin position="204"/>
        <end position="228"/>
    </location>
</feature>
<organism evidence="8 9">
    <name type="scientific">Rheinheimera riviphila</name>
    <dbReference type="NCBI Taxonomy" id="1834037"/>
    <lineage>
        <taxon>Bacteria</taxon>
        <taxon>Pseudomonadati</taxon>
        <taxon>Pseudomonadota</taxon>
        <taxon>Gammaproteobacteria</taxon>
        <taxon>Chromatiales</taxon>
        <taxon>Chromatiaceae</taxon>
        <taxon>Rheinheimera</taxon>
    </lineage>
</organism>
<evidence type="ECO:0000256" key="1">
    <source>
        <dbReference type="ARBA" id="ARBA00004141"/>
    </source>
</evidence>
<dbReference type="Proteomes" id="UP000283077">
    <property type="component" value="Unassembled WGS sequence"/>
</dbReference>
<feature type="transmembrane region" description="Helical" evidence="6">
    <location>
        <begin position="152"/>
        <end position="173"/>
    </location>
</feature>
<keyword evidence="9" id="KW-1185">Reference proteome</keyword>
<comment type="caution">
    <text evidence="8">The sequence shown here is derived from an EMBL/GenBank/DDBJ whole genome shotgun (WGS) entry which is preliminary data.</text>
</comment>
<feature type="domain" description="EamA" evidence="7">
    <location>
        <begin position="66"/>
        <end position="196"/>
    </location>
</feature>
<feature type="domain" description="EamA" evidence="7">
    <location>
        <begin position="211"/>
        <end position="342"/>
    </location>
</feature>
<feature type="transmembrane region" description="Helical" evidence="6">
    <location>
        <begin position="94"/>
        <end position="115"/>
    </location>
</feature>
<gene>
    <name evidence="8" type="ORF">EOE67_12380</name>
</gene>
<evidence type="ECO:0000256" key="3">
    <source>
        <dbReference type="ARBA" id="ARBA00022692"/>
    </source>
</evidence>
<feature type="transmembrane region" description="Helical" evidence="6">
    <location>
        <begin position="328"/>
        <end position="344"/>
    </location>
</feature>
<dbReference type="SUPFAM" id="SSF103481">
    <property type="entry name" value="Multidrug resistance efflux transporter EmrE"/>
    <property type="match status" value="2"/>
</dbReference>
<feature type="transmembrane region" description="Helical" evidence="6">
    <location>
        <begin position="240"/>
        <end position="262"/>
    </location>
</feature>
<comment type="subcellular location">
    <subcellularLocation>
        <location evidence="1">Membrane</location>
        <topology evidence="1">Multi-pass membrane protein</topology>
    </subcellularLocation>
</comment>
<feature type="transmembrane region" description="Helical" evidence="6">
    <location>
        <begin position="304"/>
        <end position="322"/>
    </location>
</feature>
<keyword evidence="4 6" id="KW-1133">Transmembrane helix</keyword>
<dbReference type="PANTHER" id="PTHR32322">
    <property type="entry name" value="INNER MEMBRANE TRANSPORTER"/>
    <property type="match status" value="1"/>
</dbReference>
<proteinExistence type="inferred from homology"/>
<evidence type="ECO:0000313" key="9">
    <source>
        <dbReference type="Proteomes" id="UP000283077"/>
    </source>
</evidence>
<dbReference type="InterPro" id="IPR037185">
    <property type="entry name" value="EmrE-like"/>
</dbReference>
<protein>
    <submittedName>
        <fullName evidence="8">DMT family transporter</fullName>
    </submittedName>
</protein>
<accession>A0A437QRK7</accession>
<dbReference type="InterPro" id="IPR050638">
    <property type="entry name" value="AA-Vitamin_Transporters"/>
</dbReference>
<dbReference type="OrthoDB" id="9784288at2"/>
<evidence type="ECO:0000259" key="7">
    <source>
        <dbReference type="Pfam" id="PF00892"/>
    </source>
</evidence>
<feature type="transmembrane region" description="Helical" evidence="6">
    <location>
        <begin position="274"/>
        <end position="292"/>
    </location>
</feature>
<evidence type="ECO:0000256" key="6">
    <source>
        <dbReference type="SAM" id="Phobius"/>
    </source>
</evidence>